<accession>A0AAV7VIX6</accession>
<proteinExistence type="predicted"/>
<dbReference type="PANTHER" id="PTHR21301:SF10">
    <property type="entry name" value="REVERSE TRANSCRIPTASE DOMAIN-CONTAINING PROTEIN"/>
    <property type="match status" value="1"/>
</dbReference>
<evidence type="ECO:0000313" key="3">
    <source>
        <dbReference type="Proteomes" id="UP001066276"/>
    </source>
</evidence>
<comment type="caution">
    <text evidence="2">The sequence shown here is derived from an EMBL/GenBank/DDBJ whole genome shotgun (WGS) entry which is preliminary data.</text>
</comment>
<feature type="domain" description="Helix-turn-helix" evidence="1">
    <location>
        <begin position="36"/>
        <end position="92"/>
    </location>
</feature>
<evidence type="ECO:0000313" key="2">
    <source>
        <dbReference type="EMBL" id="KAJ1200856.1"/>
    </source>
</evidence>
<evidence type="ECO:0000259" key="1">
    <source>
        <dbReference type="Pfam" id="PF26215"/>
    </source>
</evidence>
<dbReference type="AlphaFoldDB" id="A0AAV7VIX6"/>
<keyword evidence="3" id="KW-1185">Reference proteome</keyword>
<organism evidence="2 3">
    <name type="scientific">Pleurodeles waltl</name>
    <name type="common">Iberian ribbed newt</name>
    <dbReference type="NCBI Taxonomy" id="8319"/>
    <lineage>
        <taxon>Eukaryota</taxon>
        <taxon>Metazoa</taxon>
        <taxon>Chordata</taxon>
        <taxon>Craniata</taxon>
        <taxon>Vertebrata</taxon>
        <taxon>Euteleostomi</taxon>
        <taxon>Amphibia</taxon>
        <taxon>Batrachia</taxon>
        <taxon>Caudata</taxon>
        <taxon>Salamandroidea</taxon>
        <taxon>Salamandridae</taxon>
        <taxon>Pleurodelinae</taxon>
        <taxon>Pleurodeles</taxon>
    </lineage>
</organism>
<dbReference type="Proteomes" id="UP001066276">
    <property type="component" value="Chromosome 2_1"/>
</dbReference>
<dbReference type="EMBL" id="JANPWB010000003">
    <property type="protein sequence ID" value="KAJ1200856.1"/>
    <property type="molecule type" value="Genomic_DNA"/>
</dbReference>
<name>A0AAV7VIX6_PLEWA</name>
<feature type="non-terminal residue" evidence="2">
    <location>
        <position position="103"/>
    </location>
</feature>
<dbReference type="PANTHER" id="PTHR21301">
    <property type="entry name" value="REVERSE TRANSCRIPTASE"/>
    <property type="match status" value="1"/>
</dbReference>
<gene>
    <name evidence="2" type="ORF">NDU88_004677</name>
</gene>
<reference evidence="2" key="1">
    <citation type="journal article" date="2022" name="bioRxiv">
        <title>Sequencing and chromosome-scale assembly of the giantPleurodeles waltlgenome.</title>
        <authorList>
            <person name="Brown T."/>
            <person name="Elewa A."/>
            <person name="Iarovenko S."/>
            <person name="Subramanian E."/>
            <person name="Araus A.J."/>
            <person name="Petzold A."/>
            <person name="Susuki M."/>
            <person name="Suzuki K.-i.T."/>
            <person name="Hayashi T."/>
            <person name="Toyoda A."/>
            <person name="Oliveira C."/>
            <person name="Osipova E."/>
            <person name="Leigh N.D."/>
            <person name="Simon A."/>
            <person name="Yun M.H."/>
        </authorList>
    </citation>
    <scope>NUCLEOTIDE SEQUENCE</scope>
    <source>
        <strain evidence="2">20211129_DDA</strain>
        <tissue evidence="2">Liver</tissue>
    </source>
</reference>
<protein>
    <recommendedName>
        <fullName evidence="1">Helix-turn-helix domain-containing protein</fullName>
    </recommendedName>
</protein>
<feature type="non-terminal residue" evidence="2">
    <location>
        <position position="1"/>
    </location>
</feature>
<sequence>LKYSAQTIEFLDVQISIEKDVLQTTIFRKPTACNSILHGNSGHPKALKWSIPYSQFLRARRICSNDDCFKTEIMTMTQRFLERGYPLKILKDAHLRVLNMSRE</sequence>
<dbReference type="Pfam" id="PF26215">
    <property type="entry name" value="HTH_animal"/>
    <property type="match status" value="1"/>
</dbReference>
<dbReference type="InterPro" id="IPR058912">
    <property type="entry name" value="HTH_animal"/>
</dbReference>